<feature type="domain" description="Purine catabolism PurC-like" evidence="2">
    <location>
        <begin position="7"/>
        <end position="125"/>
    </location>
</feature>
<evidence type="ECO:0000259" key="2">
    <source>
        <dbReference type="Pfam" id="PF07905"/>
    </source>
</evidence>
<sequence>MYVTINDVIKIDSFKGVEVIAGETGLARRVSNVFFMEVPDIFSYIDEHGLLLTTLYPVADKPEEIDALIPKLAEMNIAGIAVKPGRYVAEIPASMIEQANKYGIPLMKLPDDANLSILSNQILTKLLDVRTSVLEFRNKMHQQLLDLLLEGADLNRFVHSIAKLIDAPVLLLNTELECIASSINTEQKEIKVLHQSNHLEHYSRKTNNLTVQINDHAYEKNDIFIQSIYAGESEFGYLVILLEKETNITENLIVAVEQASFLVAFLFQTEQSLLQKERNHLNSFVRDIFNDQYTSQTEVMEKAKVFKWKLSFPLVILSIKTNIKESEKKLSIYYRMLDSGLIERMISEILDIPIQNCKLTYYNDSLICFISFTSEKRLKENLQQLGETIISRFGKNSHLGISISDTVDSISQIREHYSNSTLVYNIYKESLEHESFVHFYEDIGLFRLFHYIEDSSILEKFVTEKLGSVIEYDERKDANLLETLRYYIKNNTNLQKTADDMFVHYNTMRYRMNKLKELGIDVKSGFELTDISVAYQLYHYLKTQKK</sequence>
<comment type="similarity">
    <text evidence="1">Belongs to the CdaR family.</text>
</comment>
<evidence type="ECO:0000259" key="4">
    <source>
        <dbReference type="Pfam" id="PF17853"/>
    </source>
</evidence>
<proteinExistence type="inferred from homology"/>
<evidence type="ECO:0000313" key="6">
    <source>
        <dbReference type="Proteomes" id="UP000621631"/>
    </source>
</evidence>
<name>A0ABR7VL22_VIRHA</name>
<feature type="domain" description="CdaR GGDEF-like" evidence="4">
    <location>
        <begin position="296"/>
        <end position="418"/>
    </location>
</feature>
<comment type="caution">
    <text evidence="5">The sequence shown here is derived from an EMBL/GenBank/DDBJ whole genome shotgun (WGS) entry which is preliminary data.</text>
</comment>
<evidence type="ECO:0000256" key="1">
    <source>
        <dbReference type="ARBA" id="ARBA00006754"/>
    </source>
</evidence>
<feature type="domain" description="PucR C-terminal helix-turn-helix" evidence="3">
    <location>
        <begin position="480"/>
        <end position="536"/>
    </location>
</feature>
<reference evidence="5 6" key="1">
    <citation type="submission" date="2020-09" db="EMBL/GenBank/DDBJ databases">
        <title>Draft Genome Sequences of Oil-Oxidizing Bacteria Halomonas titanicae, Marinobacter lutaoensis, and Virgibacillus halodenitrificans Isolated from Highly Saline Environments.</title>
        <authorList>
            <person name="Grouzdev D.S."/>
            <person name="Sokolova D.S."/>
            <person name="Semenova E.M."/>
            <person name="Borzenkov I.A."/>
            <person name="Bidzhieva S.K."/>
            <person name="Poltaraus A.B."/>
            <person name="Nazina T.N."/>
        </authorList>
    </citation>
    <scope>NUCLEOTIDE SEQUENCE [LARGE SCALE GENOMIC DNA]</scope>
    <source>
        <strain evidence="5 6">VKM B-3472D</strain>
    </source>
</reference>
<gene>
    <name evidence="5" type="ORF">IC602_00590</name>
</gene>
<organism evidence="5 6">
    <name type="scientific">Virgibacillus halodenitrificans</name>
    <name type="common">Bacillus halodenitrificans</name>
    <dbReference type="NCBI Taxonomy" id="1482"/>
    <lineage>
        <taxon>Bacteria</taxon>
        <taxon>Bacillati</taxon>
        <taxon>Bacillota</taxon>
        <taxon>Bacilli</taxon>
        <taxon>Bacillales</taxon>
        <taxon>Bacillaceae</taxon>
        <taxon>Virgibacillus</taxon>
    </lineage>
</organism>
<dbReference type="Pfam" id="PF17853">
    <property type="entry name" value="GGDEF_2"/>
    <property type="match status" value="1"/>
</dbReference>
<dbReference type="InterPro" id="IPR025736">
    <property type="entry name" value="PucR_C-HTH_dom"/>
</dbReference>
<dbReference type="Pfam" id="PF07905">
    <property type="entry name" value="PucR"/>
    <property type="match status" value="1"/>
</dbReference>
<dbReference type="Pfam" id="PF13556">
    <property type="entry name" value="HTH_30"/>
    <property type="match status" value="1"/>
</dbReference>
<evidence type="ECO:0000313" key="5">
    <source>
        <dbReference type="EMBL" id="MBD1221104.1"/>
    </source>
</evidence>
<dbReference type="Gene3D" id="1.10.10.2840">
    <property type="entry name" value="PucR C-terminal helix-turn-helix domain"/>
    <property type="match status" value="1"/>
</dbReference>
<evidence type="ECO:0000259" key="3">
    <source>
        <dbReference type="Pfam" id="PF13556"/>
    </source>
</evidence>
<dbReference type="Proteomes" id="UP000621631">
    <property type="component" value="Unassembled WGS sequence"/>
</dbReference>
<dbReference type="RefSeq" id="WP_189776472.1">
    <property type="nucleotide sequence ID" value="NZ_JACWEZ010000001.1"/>
</dbReference>
<dbReference type="InterPro" id="IPR041522">
    <property type="entry name" value="CdaR_GGDEF"/>
</dbReference>
<dbReference type="PANTHER" id="PTHR33744">
    <property type="entry name" value="CARBOHYDRATE DIACID REGULATOR"/>
    <property type="match status" value="1"/>
</dbReference>
<dbReference type="PANTHER" id="PTHR33744:SF1">
    <property type="entry name" value="DNA-BINDING TRANSCRIPTIONAL ACTIVATOR ADER"/>
    <property type="match status" value="1"/>
</dbReference>
<protein>
    <submittedName>
        <fullName evidence="5">PucR family transcriptional regulator ligand-binding domain-containing protein</fullName>
    </submittedName>
</protein>
<dbReference type="InterPro" id="IPR051448">
    <property type="entry name" value="CdaR-like_regulators"/>
</dbReference>
<dbReference type="InterPro" id="IPR042070">
    <property type="entry name" value="PucR_C-HTH_sf"/>
</dbReference>
<dbReference type="EMBL" id="JACWEZ010000001">
    <property type="protein sequence ID" value="MBD1221104.1"/>
    <property type="molecule type" value="Genomic_DNA"/>
</dbReference>
<accession>A0ABR7VL22</accession>
<dbReference type="InterPro" id="IPR012914">
    <property type="entry name" value="PucR_dom"/>
</dbReference>
<keyword evidence="6" id="KW-1185">Reference proteome</keyword>